<feature type="compositionally biased region" description="Basic and acidic residues" evidence="13">
    <location>
        <begin position="531"/>
        <end position="542"/>
    </location>
</feature>
<dbReference type="FunFam" id="1.10.287.130:FF:000030">
    <property type="entry name" value="Putative histidine kinase 5"/>
    <property type="match status" value="1"/>
</dbReference>
<keyword evidence="7" id="KW-0808">Transferase</keyword>
<dbReference type="SUPFAM" id="SSF47384">
    <property type="entry name" value="Homodimeric domain of signal transducing histidine kinase"/>
    <property type="match status" value="1"/>
</dbReference>
<dbReference type="FunFam" id="3.30.450.20:FF:000061">
    <property type="entry name" value="Histidine kinase 5"/>
    <property type="match status" value="1"/>
</dbReference>
<dbReference type="InterPro" id="IPR001789">
    <property type="entry name" value="Sig_transdc_resp-reg_receiver"/>
</dbReference>
<feature type="coiled-coil region" evidence="12">
    <location>
        <begin position="89"/>
        <end position="116"/>
    </location>
</feature>
<comment type="catalytic activity">
    <reaction evidence="1">
        <text>ATP + protein L-histidine = ADP + protein N-phospho-L-histidine.</text>
        <dbReference type="EC" id="2.7.13.3"/>
    </reaction>
</comment>
<dbReference type="PROSITE" id="PS50110">
    <property type="entry name" value="RESPONSE_REGULATORY"/>
    <property type="match status" value="1"/>
</dbReference>
<evidence type="ECO:0000256" key="1">
    <source>
        <dbReference type="ARBA" id="ARBA00000085"/>
    </source>
</evidence>
<sequence>MESDHFEEMDIEVLSSMWPEDIGTDAGKQFNVEEKPKGDQDMLEEVTIMEEPTIVDFKRLLELTDYTEKGSSQLAYLIKHWEYKQANAARLLREELDSLSKQREEVELKKLEILEEHRFEEERYGDKRPISILDEVNDFWQEIPRRKNDVVVQNKRVEIDAKYDTIAYWKQQAMHFEKLLEGSIQREQILTEKLQECLKDFERQSSPVEELSQILKRADNFLHFVLQNAPVVIGHQDKELRYRFIYNHFPTLHEEDIIGKTDVEIFTGSGVKEAQEFKKEVLEKGLPAKREITFETDLFGSKTFLINVEPVFSKSGETIGINYMGMDVTDQVRKRERMAKLREEIAVQKAKETELNKTIHITEETMRAKQMLATMSHEIRSPLSGVVSMAEILASTKLDREQRQLLDVMLSSGDLVLQLINDILDLSKVESGVMKLEATKFRPREVVRHVLQTAAASLQKILTLEGHVADDVPIEVIGDVLRIRQILTNLISNAIKFTHEGKVGINLYVVPDPSSGKGEASHQTLNAAEANGRKEEKLEKHRSTSQTNGDQEGTHGQTQNESAYRNHHLSDESRTPVKSQAFVDEAAEEHPHSFETTVWICCDVYDTGIGIPENALPTLFKKYMQVSADHARKYGGTGLGLAICKQLVELMGGRLTVSSQEHCGSTFTFILPYKVSTTSDHSDDPDEFSDMADHDEATCDTTESFFQFQPRTLGSLFSSNGGSRTQKFLPHTTGYIRSNKLNGFSETSYSFPASNPRTRETSSIDDACSVVDDAEILCESETSSSHRPDPDNQTAACRGNQCQDDANCESQNPITDPTHHSEESIEVAVAAKTRELPKTDQRQDKFGISPQCVSSRSKEIPESTLQPRILLVEDNKTIVMVTQSMMKLLGRSIDVVNNGAEAVCAVQRHSYDLILMDVCMPIMDGLQATRLIRSFEETGNWDAAVKAGIEKVVPCLDSLQNGLGSMSSAKRIPIIAMTANALAESADECLANGMDSFVSKPVTLQKLKECLAKYLP</sequence>
<dbReference type="SMART" id="SM00388">
    <property type="entry name" value="HisKA"/>
    <property type="match status" value="1"/>
</dbReference>
<keyword evidence="10" id="KW-0675">Receptor</keyword>
<dbReference type="Gene3D" id="3.30.565.10">
    <property type="entry name" value="Histidine kinase-like ATPase, C-terminal domain"/>
    <property type="match status" value="1"/>
</dbReference>
<feature type="compositionally biased region" description="Polar residues" evidence="13">
    <location>
        <begin position="544"/>
        <end position="563"/>
    </location>
</feature>
<feature type="modified residue" description="4-aspartylphosphate" evidence="11">
    <location>
        <position position="917"/>
    </location>
</feature>
<evidence type="ECO:0000256" key="10">
    <source>
        <dbReference type="ARBA" id="ARBA00023170"/>
    </source>
</evidence>
<evidence type="ECO:0000313" key="17">
    <source>
        <dbReference type="Proteomes" id="UP000516437"/>
    </source>
</evidence>
<dbReference type="InterPro" id="IPR005467">
    <property type="entry name" value="His_kinase_dom"/>
</dbReference>
<dbReference type="Proteomes" id="UP000516437">
    <property type="component" value="Chromosome 3"/>
</dbReference>
<dbReference type="InterPro" id="IPR003661">
    <property type="entry name" value="HisK_dim/P_dom"/>
</dbReference>
<dbReference type="InterPro" id="IPR035965">
    <property type="entry name" value="PAS-like_dom_sf"/>
</dbReference>
<dbReference type="GO" id="GO:0009927">
    <property type="term" value="F:histidine phosphotransfer kinase activity"/>
    <property type="evidence" value="ECO:0007669"/>
    <property type="project" value="TreeGrafter"/>
</dbReference>
<proteinExistence type="predicted"/>
<keyword evidence="9" id="KW-0256">Endoplasmic reticulum</keyword>
<dbReference type="CDD" id="cd16922">
    <property type="entry name" value="HATPase_EvgS-ArcB-TorS-like"/>
    <property type="match status" value="1"/>
</dbReference>
<dbReference type="GO" id="GO:0005789">
    <property type="term" value="C:endoplasmic reticulum membrane"/>
    <property type="evidence" value="ECO:0007669"/>
    <property type="project" value="UniProtKB-SubCell"/>
</dbReference>
<dbReference type="AlphaFoldDB" id="A0A6A1W4Q0"/>
<evidence type="ECO:0000256" key="12">
    <source>
        <dbReference type="SAM" id="Coils"/>
    </source>
</evidence>
<feature type="compositionally biased region" description="Basic and acidic residues" evidence="13">
    <location>
        <begin position="834"/>
        <end position="845"/>
    </location>
</feature>
<dbReference type="PANTHER" id="PTHR43047:SF68">
    <property type="entry name" value="HISTIDINE KINASE 5"/>
    <property type="match status" value="1"/>
</dbReference>
<feature type="region of interest" description="Disordered" evidence="13">
    <location>
        <begin position="834"/>
        <end position="859"/>
    </location>
</feature>
<dbReference type="PRINTS" id="PR00344">
    <property type="entry name" value="BCTRLSENSOR"/>
</dbReference>
<protein>
    <recommendedName>
        <fullName evidence="4">histidine kinase</fullName>
        <ecNumber evidence="4">2.7.13.3</ecNumber>
    </recommendedName>
</protein>
<evidence type="ECO:0000256" key="2">
    <source>
        <dbReference type="ARBA" id="ARBA00004477"/>
    </source>
</evidence>
<dbReference type="GO" id="GO:0005886">
    <property type="term" value="C:plasma membrane"/>
    <property type="evidence" value="ECO:0007669"/>
    <property type="project" value="TreeGrafter"/>
</dbReference>
<dbReference type="GO" id="GO:0000155">
    <property type="term" value="F:phosphorelay sensor kinase activity"/>
    <property type="evidence" value="ECO:0007669"/>
    <property type="project" value="InterPro"/>
</dbReference>
<evidence type="ECO:0000259" key="14">
    <source>
        <dbReference type="PROSITE" id="PS50109"/>
    </source>
</evidence>
<dbReference type="PROSITE" id="PS50109">
    <property type="entry name" value="HIS_KIN"/>
    <property type="match status" value="1"/>
</dbReference>
<feature type="domain" description="Histidine kinase" evidence="14">
    <location>
        <begin position="374"/>
        <end position="675"/>
    </location>
</feature>
<comment type="caution">
    <text evidence="16">The sequence shown here is derived from an EMBL/GenBank/DDBJ whole genome shotgun (WGS) entry which is preliminary data.</text>
</comment>
<reference evidence="16 17" key="1">
    <citation type="journal article" date="2019" name="Plant Biotechnol. J.">
        <title>The red bayberry genome and genetic basis of sex determination.</title>
        <authorList>
            <person name="Jia H.M."/>
            <person name="Jia H.J."/>
            <person name="Cai Q.L."/>
            <person name="Wang Y."/>
            <person name="Zhao H.B."/>
            <person name="Yang W.F."/>
            <person name="Wang G.Y."/>
            <person name="Li Y.H."/>
            <person name="Zhan D.L."/>
            <person name="Shen Y.T."/>
            <person name="Niu Q.F."/>
            <person name="Chang L."/>
            <person name="Qiu J."/>
            <person name="Zhao L."/>
            <person name="Xie H.B."/>
            <person name="Fu W.Y."/>
            <person name="Jin J."/>
            <person name="Li X.W."/>
            <person name="Jiao Y."/>
            <person name="Zhou C.C."/>
            <person name="Tu T."/>
            <person name="Chai C.Y."/>
            <person name="Gao J.L."/>
            <person name="Fan L.J."/>
            <person name="van de Weg E."/>
            <person name="Wang J.Y."/>
            <person name="Gao Z.S."/>
        </authorList>
    </citation>
    <scope>NUCLEOTIDE SEQUENCE [LARGE SCALE GENOMIC DNA]</scope>
    <source>
        <tissue evidence="16">Leaves</tissue>
    </source>
</reference>
<dbReference type="Pfam" id="PF02518">
    <property type="entry name" value="HATPase_c"/>
    <property type="match status" value="1"/>
</dbReference>
<evidence type="ECO:0000256" key="8">
    <source>
        <dbReference type="ARBA" id="ARBA00022777"/>
    </source>
</evidence>
<evidence type="ECO:0000256" key="6">
    <source>
        <dbReference type="ARBA" id="ARBA00022553"/>
    </source>
</evidence>
<dbReference type="SUPFAM" id="SSF55785">
    <property type="entry name" value="PYP-like sensor domain (PAS domain)"/>
    <property type="match status" value="1"/>
</dbReference>
<evidence type="ECO:0000259" key="15">
    <source>
        <dbReference type="PROSITE" id="PS50110"/>
    </source>
</evidence>
<dbReference type="InterPro" id="IPR004358">
    <property type="entry name" value="Sig_transdc_His_kin-like_C"/>
</dbReference>
<dbReference type="EC" id="2.7.13.3" evidence="4"/>
<gene>
    <name evidence="16" type="ORF">CJ030_MR3G009535</name>
</gene>
<dbReference type="EMBL" id="RXIC02000021">
    <property type="protein sequence ID" value="KAB1219893.1"/>
    <property type="molecule type" value="Genomic_DNA"/>
</dbReference>
<evidence type="ECO:0000256" key="3">
    <source>
        <dbReference type="ARBA" id="ARBA00004496"/>
    </source>
</evidence>
<keyword evidence="5" id="KW-0963">Cytoplasm</keyword>
<dbReference type="SUPFAM" id="SSF55874">
    <property type="entry name" value="ATPase domain of HSP90 chaperone/DNA topoisomerase II/histidine kinase"/>
    <property type="match status" value="1"/>
</dbReference>
<dbReference type="InterPro" id="IPR003594">
    <property type="entry name" value="HATPase_dom"/>
</dbReference>
<dbReference type="Gene3D" id="3.40.50.2300">
    <property type="match status" value="1"/>
</dbReference>
<dbReference type="Pfam" id="PF00072">
    <property type="entry name" value="Response_reg"/>
    <property type="match status" value="1"/>
</dbReference>
<keyword evidence="12" id="KW-0175">Coiled coil</keyword>
<evidence type="ECO:0000256" key="11">
    <source>
        <dbReference type="PROSITE-ProRule" id="PRU00169"/>
    </source>
</evidence>
<dbReference type="SMART" id="SM00387">
    <property type="entry name" value="HATPase_c"/>
    <property type="match status" value="1"/>
</dbReference>
<dbReference type="SMART" id="SM00448">
    <property type="entry name" value="REC"/>
    <property type="match status" value="1"/>
</dbReference>
<keyword evidence="6 11" id="KW-0597">Phosphoprotein</keyword>
<evidence type="ECO:0000313" key="16">
    <source>
        <dbReference type="EMBL" id="KAB1219893.1"/>
    </source>
</evidence>
<dbReference type="Gene3D" id="1.10.287.130">
    <property type="match status" value="1"/>
</dbReference>
<dbReference type="FunFam" id="3.40.50.2300:FF:000201">
    <property type="entry name" value="Histidine kinase 5"/>
    <property type="match status" value="1"/>
</dbReference>
<evidence type="ECO:0000256" key="9">
    <source>
        <dbReference type="ARBA" id="ARBA00022824"/>
    </source>
</evidence>
<dbReference type="CDD" id="cd00082">
    <property type="entry name" value="HisKA"/>
    <property type="match status" value="1"/>
</dbReference>
<dbReference type="Pfam" id="PF00512">
    <property type="entry name" value="HisKA"/>
    <property type="match status" value="1"/>
</dbReference>
<dbReference type="Gene3D" id="3.30.450.20">
    <property type="entry name" value="PAS domain"/>
    <property type="match status" value="1"/>
</dbReference>
<evidence type="ECO:0000256" key="5">
    <source>
        <dbReference type="ARBA" id="ARBA00022490"/>
    </source>
</evidence>
<keyword evidence="17" id="KW-1185">Reference proteome</keyword>
<name>A0A6A1W4Q0_9ROSI</name>
<organism evidence="16 17">
    <name type="scientific">Morella rubra</name>
    <name type="common">Chinese bayberry</name>
    <dbReference type="NCBI Taxonomy" id="262757"/>
    <lineage>
        <taxon>Eukaryota</taxon>
        <taxon>Viridiplantae</taxon>
        <taxon>Streptophyta</taxon>
        <taxon>Embryophyta</taxon>
        <taxon>Tracheophyta</taxon>
        <taxon>Spermatophyta</taxon>
        <taxon>Magnoliopsida</taxon>
        <taxon>eudicotyledons</taxon>
        <taxon>Gunneridae</taxon>
        <taxon>Pentapetalae</taxon>
        <taxon>rosids</taxon>
        <taxon>fabids</taxon>
        <taxon>Fagales</taxon>
        <taxon>Myricaceae</taxon>
        <taxon>Morella</taxon>
    </lineage>
</organism>
<feature type="region of interest" description="Disordered" evidence="13">
    <location>
        <begin position="515"/>
        <end position="578"/>
    </location>
</feature>
<keyword evidence="8 16" id="KW-0418">Kinase</keyword>
<accession>A0A6A1W4Q0</accession>
<dbReference type="InterPro" id="IPR036890">
    <property type="entry name" value="HATPase_C_sf"/>
</dbReference>
<dbReference type="InterPro" id="IPR011006">
    <property type="entry name" value="CheY-like_superfamily"/>
</dbReference>
<dbReference type="CDD" id="cd17546">
    <property type="entry name" value="REC_hyHK_CKI1_RcsC-like"/>
    <property type="match status" value="1"/>
</dbReference>
<evidence type="ECO:0000256" key="4">
    <source>
        <dbReference type="ARBA" id="ARBA00012438"/>
    </source>
</evidence>
<dbReference type="SUPFAM" id="SSF52172">
    <property type="entry name" value="CheY-like"/>
    <property type="match status" value="1"/>
</dbReference>
<dbReference type="OrthoDB" id="10266508at2759"/>
<dbReference type="InterPro" id="IPR036097">
    <property type="entry name" value="HisK_dim/P_sf"/>
</dbReference>
<feature type="domain" description="Response regulatory" evidence="15">
    <location>
        <begin position="868"/>
        <end position="1015"/>
    </location>
</feature>
<evidence type="ECO:0000256" key="7">
    <source>
        <dbReference type="ARBA" id="ARBA00022679"/>
    </source>
</evidence>
<evidence type="ECO:0000256" key="13">
    <source>
        <dbReference type="SAM" id="MobiDB-lite"/>
    </source>
</evidence>
<comment type="subcellular location">
    <subcellularLocation>
        <location evidence="3">Cytoplasm</location>
    </subcellularLocation>
    <subcellularLocation>
        <location evidence="2">Endoplasmic reticulum membrane</location>
        <topology evidence="2">Multi-pass membrane protein</topology>
    </subcellularLocation>
</comment>
<dbReference type="PANTHER" id="PTHR43047">
    <property type="entry name" value="TWO-COMPONENT HISTIDINE PROTEIN KINASE"/>
    <property type="match status" value="1"/>
</dbReference>